<protein>
    <submittedName>
        <fullName evidence="6">ABC transporter ATP-binding protein</fullName>
    </submittedName>
</protein>
<dbReference type="EMBL" id="BLKT01000003">
    <property type="protein sequence ID" value="GFG62014.1"/>
    <property type="molecule type" value="Genomic_DNA"/>
</dbReference>
<reference evidence="6 7" key="1">
    <citation type="journal article" date="2019" name="Emerg. Microbes Infect.">
        <title>Comprehensive subspecies identification of 175 nontuberculous mycobacteria species based on 7547 genomic profiles.</title>
        <authorList>
            <person name="Matsumoto Y."/>
            <person name="Kinjo T."/>
            <person name="Motooka D."/>
            <person name="Nabeya D."/>
            <person name="Jung N."/>
            <person name="Uechi K."/>
            <person name="Horii T."/>
            <person name="Iida T."/>
            <person name="Fujita J."/>
            <person name="Nakamura S."/>
        </authorList>
    </citation>
    <scope>NUCLEOTIDE SEQUENCE [LARGE SCALE GENOMIC DNA]</scope>
    <source>
        <strain evidence="6 7">JCM 13392</strain>
    </source>
</reference>
<dbReference type="InterPro" id="IPR003593">
    <property type="entry name" value="AAA+_ATPase"/>
</dbReference>
<dbReference type="PANTHER" id="PTHR43790">
    <property type="entry name" value="CARBOHYDRATE TRANSPORT ATP-BINDING PROTEIN MG119-RELATED"/>
    <property type="match status" value="1"/>
</dbReference>
<comment type="caution">
    <text evidence="6">The sequence shown here is derived from an EMBL/GenBank/DDBJ whole genome shotgun (WGS) entry which is preliminary data.</text>
</comment>
<evidence type="ECO:0000313" key="6">
    <source>
        <dbReference type="EMBL" id="GFG62014.1"/>
    </source>
</evidence>
<keyword evidence="1" id="KW-0813">Transport</keyword>
<evidence type="ECO:0000256" key="4">
    <source>
        <dbReference type="ARBA" id="ARBA00022840"/>
    </source>
</evidence>
<name>A0A7I9WWC3_9MYCO</name>
<evidence type="ECO:0000256" key="1">
    <source>
        <dbReference type="ARBA" id="ARBA00022448"/>
    </source>
</evidence>
<dbReference type="CDD" id="cd03215">
    <property type="entry name" value="ABC_Carb_Monos_II"/>
    <property type="match status" value="1"/>
</dbReference>
<dbReference type="SUPFAM" id="SSF52540">
    <property type="entry name" value="P-loop containing nucleoside triphosphate hydrolases"/>
    <property type="match status" value="2"/>
</dbReference>
<dbReference type="InterPro" id="IPR050107">
    <property type="entry name" value="ABC_carbohydrate_import_ATPase"/>
</dbReference>
<evidence type="ECO:0000259" key="5">
    <source>
        <dbReference type="PROSITE" id="PS50893"/>
    </source>
</evidence>
<evidence type="ECO:0000256" key="3">
    <source>
        <dbReference type="ARBA" id="ARBA00022741"/>
    </source>
</evidence>
<keyword evidence="3" id="KW-0547">Nucleotide-binding</keyword>
<dbReference type="GO" id="GO:0005524">
    <property type="term" value="F:ATP binding"/>
    <property type="evidence" value="ECO:0007669"/>
    <property type="project" value="UniProtKB-KW"/>
</dbReference>
<keyword evidence="2" id="KW-0677">Repeat</keyword>
<dbReference type="InterPro" id="IPR003439">
    <property type="entry name" value="ABC_transporter-like_ATP-bd"/>
</dbReference>
<proteinExistence type="predicted"/>
<dbReference type="SMART" id="SM00382">
    <property type="entry name" value="AAA"/>
    <property type="match status" value="2"/>
</dbReference>
<dbReference type="PROSITE" id="PS50893">
    <property type="entry name" value="ABC_TRANSPORTER_2"/>
    <property type="match status" value="1"/>
</dbReference>
<sequence length="510" mass="55702">MTSTDHNPALLEIRDVTRTFGPVKALRGVSFSVRRGEIVGLIGENGAGKSTVLNIISGTDHQDAGHVLVNGREVSFANYREATSNGVFRIFQELALVPNLSVWENFVLSHEQHFIRAGLIRRGAGIAWVRDLLERFDHGWVDPAAAVDHYPFAVRQVLEIIKAFALAELLGHEEPIILLDEPTAGLAADEIEFLRTVLMRVKERSAVVFVSHRLSELLEWSDRIVVFKDGAVVAEESTGTLTESQLHYLMVGRERDAQFYREGRQRPTPGDAVLEVKNLGDGQAFRDVDLSIKAGEIVGIAGVLGSGKSELGAAVFGARPVTAGTLSYRGKQIARPSIATMCDLKVGYVTPERKDDGLLDTFSVAQNISFARIASQRTPLLDLGREKTEAKEYFGKMRIKAASIVAPIDSLSGGNQQKAIIARWLARGVDMLILDNPTRGVDAGAKEEIYDIIRDLADSGVAILLISDDLLEVIGLSNRIAVMKDGVITHRVDAHVDTKPQESDLIATMV</sequence>
<dbReference type="PANTHER" id="PTHR43790:SF9">
    <property type="entry name" value="GALACTOFURANOSE TRANSPORTER ATP-BINDING PROTEIN YTFR"/>
    <property type="match status" value="1"/>
</dbReference>
<organism evidence="6 7">
    <name type="scientific">Mycolicibacterium murale</name>
    <dbReference type="NCBI Taxonomy" id="182220"/>
    <lineage>
        <taxon>Bacteria</taxon>
        <taxon>Bacillati</taxon>
        <taxon>Actinomycetota</taxon>
        <taxon>Actinomycetes</taxon>
        <taxon>Mycobacteriales</taxon>
        <taxon>Mycobacteriaceae</taxon>
        <taxon>Mycolicibacterium</taxon>
    </lineage>
</organism>
<dbReference type="InterPro" id="IPR017871">
    <property type="entry name" value="ABC_transporter-like_CS"/>
</dbReference>
<dbReference type="RefSeq" id="WP_193491508.1">
    <property type="nucleotide sequence ID" value="NZ_BAAAMC010000039.1"/>
</dbReference>
<keyword evidence="4 6" id="KW-0067">ATP-binding</keyword>
<dbReference type="CDD" id="cd03216">
    <property type="entry name" value="ABC_Carb_Monos_I"/>
    <property type="match status" value="1"/>
</dbReference>
<dbReference type="Proteomes" id="UP000465241">
    <property type="component" value="Unassembled WGS sequence"/>
</dbReference>
<dbReference type="PROSITE" id="PS00211">
    <property type="entry name" value="ABC_TRANSPORTER_1"/>
    <property type="match status" value="1"/>
</dbReference>
<dbReference type="InterPro" id="IPR027417">
    <property type="entry name" value="P-loop_NTPase"/>
</dbReference>
<gene>
    <name evidence="6" type="ORF">MMUR_61500</name>
</gene>
<dbReference type="Pfam" id="PF00005">
    <property type="entry name" value="ABC_tran"/>
    <property type="match status" value="2"/>
</dbReference>
<evidence type="ECO:0000313" key="7">
    <source>
        <dbReference type="Proteomes" id="UP000465241"/>
    </source>
</evidence>
<dbReference type="Gene3D" id="3.40.50.300">
    <property type="entry name" value="P-loop containing nucleotide triphosphate hydrolases"/>
    <property type="match status" value="2"/>
</dbReference>
<accession>A0A7I9WWC3</accession>
<evidence type="ECO:0000256" key="2">
    <source>
        <dbReference type="ARBA" id="ARBA00022737"/>
    </source>
</evidence>
<keyword evidence="7" id="KW-1185">Reference proteome</keyword>
<dbReference type="GO" id="GO:0016887">
    <property type="term" value="F:ATP hydrolysis activity"/>
    <property type="evidence" value="ECO:0007669"/>
    <property type="project" value="InterPro"/>
</dbReference>
<feature type="domain" description="ABC transporter" evidence="5">
    <location>
        <begin position="11"/>
        <end position="510"/>
    </location>
</feature>
<dbReference type="AlphaFoldDB" id="A0A7I9WWC3"/>